<sequence>MATEKTPTLVELAEKLLEQARELEKVIPAPPTFQEDTPANLPQEYEKIRLSLIDKAKCSRRSNLDEVALHVIYHFRIPPYPPSYGTPAAVRLLRALVLGLRAGVGVLVLVVGRLVLERWGAAGGGERDQGVGFGCDGAFECEGEDGGGGDGAVCGGGCGV</sequence>
<name>A0A8E2JV15_9PEZI</name>
<keyword evidence="2" id="KW-1185">Reference proteome</keyword>
<accession>A0A8E2JV15</accession>
<reference evidence="1 2" key="1">
    <citation type="journal article" date="2016" name="Nat. Commun.">
        <title>Ectomycorrhizal ecology is imprinted in the genome of the dominant symbiotic fungus Cenococcum geophilum.</title>
        <authorList>
            <consortium name="DOE Joint Genome Institute"/>
            <person name="Peter M."/>
            <person name="Kohler A."/>
            <person name="Ohm R.A."/>
            <person name="Kuo A."/>
            <person name="Krutzmann J."/>
            <person name="Morin E."/>
            <person name="Arend M."/>
            <person name="Barry K.W."/>
            <person name="Binder M."/>
            <person name="Choi C."/>
            <person name="Clum A."/>
            <person name="Copeland A."/>
            <person name="Grisel N."/>
            <person name="Haridas S."/>
            <person name="Kipfer T."/>
            <person name="LaButti K."/>
            <person name="Lindquist E."/>
            <person name="Lipzen A."/>
            <person name="Maire R."/>
            <person name="Meier B."/>
            <person name="Mihaltcheva S."/>
            <person name="Molinier V."/>
            <person name="Murat C."/>
            <person name="Poggeler S."/>
            <person name="Quandt C.A."/>
            <person name="Sperisen C."/>
            <person name="Tritt A."/>
            <person name="Tisserant E."/>
            <person name="Crous P.W."/>
            <person name="Henrissat B."/>
            <person name="Nehls U."/>
            <person name="Egli S."/>
            <person name="Spatafora J.W."/>
            <person name="Grigoriev I.V."/>
            <person name="Martin F.M."/>
        </authorList>
    </citation>
    <scope>NUCLEOTIDE SEQUENCE [LARGE SCALE GENOMIC DNA]</scope>
    <source>
        <strain evidence="1 2">CBS 207.34</strain>
    </source>
</reference>
<gene>
    <name evidence="1" type="ORF">AOQ84DRAFT_230624</name>
</gene>
<dbReference type="OrthoDB" id="1606438at2759"/>
<protein>
    <submittedName>
        <fullName evidence="1">Uncharacterized protein</fullName>
    </submittedName>
</protein>
<proteinExistence type="predicted"/>
<evidence type="ECO:0000313" key="1">
    <source>
        <dbReference type="EMBL" id="OCL10533.1"/>
    </source>
</evidence>
<evidence type="ECO:0000313" key="2">
    <source>
        <dbReference type="Proteomes" id="UP000250140"/>
    </source>
</evidence>
<dbReference type="Proteomes" id="UP000250140">
    <property type="component" value="Unassembled WGS sequence"/>
</dbReference>
<dbReference type="AlphaFoldDB" id="A0A8E2JV15"/>
<dbReference type="EMBL" id="KV749228">
    <property type="protein sequence ID" value="OCL10533.1"/>
    <property type="molecule type" value="Genomic_DNA"/>
</dbReference>
<organism evidence="1 2">
    <name type="scientific">Glonium stellatum</name>
    <dbReference type="NCBI Taxonomy" id="574774"/>
    <lineage>
        <taxon>Eukaryota</taxon>
        <taxon>Fungi</taxon>
        <taxon>Dikarya</taxon>
        <taxon>Ascomycota</taxon>
        <taxon>Pezizomycotina</taxon>
        <taxon>Dothideomycetes</taxon>
        <taxon>Pleosporomycetidae</taxon>
        <taxon>Gloniales</taxon>
        <taxon>Gloniaceae</taxon>
        <taxon>Glonium</taxon>
    </lineage>
</organism>